<comment type="subcellular location">
    <subcellularLocation>
        <location evidence="2">Cell membrane</location>
        <topology evidence="2">Multi-pass membrane protein</topology>
    </subcellularLocation>
</comment>
<feature type="transmembrane region" description="Helical" evidence="13">
    <location>
        <begin position="13"/>
        <end position="31"/>
    </location>
</feature>
<gene>
    <name evidence="14" type="ORF">E7272_00900</name>
</gene>
<keyword evidence="6" id="KW-0050">Antiport</keyword>
<evidence type="ECO:0000313" key="14">
    <source>
        <dbReference type="EMBL" id="MBE5918375.1"/>
    </source>
</evidence>
<comment type="caution">
    <text evidence="14">The sequence shown here is derived from an EMBL/GenBank/DDBJ whole genome shotgun (WGS) entry which is preliminary data.</text>
</comment>
<protein>
    <recommendedName>
        <fullName evidence="4">Probable multidrug resistance protein NorM</fullName>
    </recommendedName>
    <alternativeName>
        <fullName evidence="12">Multidrug-efflux transporter</fullName>
    </alternativeName>
</protein>
<feature type="transmembrane region" description="Helical" evidence="13">
    <location>
        <begin position="43"/>
        <end position="76"/>
    </location>
</feature>
<dbReference type="PANTHER" id="PTHR43298:SF2">
    <property type="entry name" value="FMN_FAD EXPORTER YEEO-RELATED"/>
    <property type="match status" value="1"/>
</dbReference>
<evidence type="ECO:0000256" key="1">
    <source>
        <dbReference type="ARBA" id="ARBA00003408"/>
    </source>
</evidence>
<dbReference type="GO" id="GO:0015297">
    <property type="term" value="F:antiporter activity"/>
    <property type="evidence" value="ECO:0007669"/>
    <property type="project" value="UniProtKB-KW"/>
</dbReference>
<evidence type="ECO:0000256" key="13">
    <source>
        <dbReference type="SAM" id="Phobius"/>
    </source>
</evidence>
<dbReference type="EMBL" id="SVER01000002">
    <property type="protein sequence ID" value="MBE5918375.1"/>
    <property type="molecule type" value="Genomic_DNA"/>
</dbReference>
<feature type="transmembrane region" description="Helical" evidence="13">
    <location>
        <begin position="97"/>
        <end position="117"/>
    </location>
</feature>
<evidence type="ECO:0000256" key="9">
    <source>
        <dbReference type="ARBA" id="ARBA00022989"/>
    </source>
</evidence>
<proteinExistence type="inferred from homology"/>
<evidence type="ECO:0000256" key="8">
    <source>
        <dbReference type="ARBA" id="ARBA00022692"/>
    </source>
</evidence>
<evidence type="ECO:0000256" key="12">
    <source>
        <dbReference type="ARBA" id="ARBA00031636"/>
    </source>
</evidence>
<keyword evidence="5" id="KW-0813">Transport</keyword>
<evidence type="ECO:0000256" key="4">
    <source>
        <dbReference type="ARBA" id="ARBA00020268"/>
    </source>
</evidence>
<dbReference type="PIRSF" id="PIRSF006603">
    <property type="entry name" value="DinF"/>
    <property type="match status" value="1"/>
</dbReference>
<dbReference type="Proteomes" id="UP000766246">
    <property type="component" value="Unassembled WGS sequence"/>
</dbReference>
<dbReference type="PANTHER" id="PTHR43298">
    <property type="entry name" value="MULTIDRUG RESISTANCE PROTEIN NORM-RELATED"/>
    <property type="match status" value="1"/>
</dbReference>
<feature type="transmembrane region" description="Helical" evidence="13">
    <location>
        <begin position="312"/>
        <end position="334"/>
    </location>
</feature>
<dbReference type="InterPro" id="IPR002528">
    <property type="entry name" value="MATE_fam"/>
</dbReference>
<evidence type="ECO:0000256" key="7">
    <source>
        <dbReference type="ARBA" id="ARBA00022475"/>
    </source>
</evidence>
<name>A0A927YKC1_9FIRM</name>
<evidence type="ECO:0000313" key="15">
    <source>
        <dbReference type="Proteomes" id="UP000766246"/>
    </source>
</evidence>
<comment type="similarity">
    <text evidence="3">Belongs to the multi antimicrobial extrusion (MATE) (TC 2.A.66.1) family.</text>
</comment>
<feature type="transmembrane region" description="Helical" evidence="13">
    <location>
        <begin position="137"/>
        <end position="158"/>
    </location>
</feature>
<keyword evidence="11 13" id="KW-0472">Membrane</keyword>
<organism evidence="14 15">
    <name type="scientific">Pseudobutyrivibrio ruminis</name>
    <dbReference type="NCBI Taxonomy" id="46206"/>
    <lineage>
        <taxon>Bacteria</taxon>
        <taxon>Bacillati</taxon>
        <taxon>Bacillota</taxon>
        <taxon>Clostridia</taxon>
        <taxon>Lachnospirales</taxon>
        <taxon>Lachnospiraceae</taxon>
        <taxon>Pseudobutyrivibrio</taxon>
    </lineage>
</organism>
<dbReference type="GO" id="GO:0006811">
    <property type="term" value="P:monoatomic ion transport"/>
    <property type="evidence" value="ECO:0007669"/>
    <property type="project" value="UniProtKB-KW"/>
</dbReference>
<evidence type="ECO:0000256" key="3">
    <source>
        <dbReference type="ARBA" id="ARBA00010199"/>
    </source>
</evidence>
<feature type="transmembrane region" description="Helical" evidence="13">
    <location>
        <begin position="195"/>
        <end position="217"/>
    </location>
</feature>
<evidence type="ECO:0000256" key="10">
    <source>
        <dbReference type="ARBA" id="ARBA00023065"/>
    </source>
</evidence>
<dbReference type="InterPro" id="IPR050222">
    <property type="entry name" value="MATE_MdtK"/>
</dbReference>
<feature type="transmembrane region" description="Helical" evidence="13">
    <location>
        <begin position="386"/>
        <end position="410"/>
    </location>
</feature>
<dbReference type="InterPro" id="IPR048279">
    <property type="entry name" value="MdtK-like"/>
</dbReference>
<evidence type="ECO:0000256" key="11">
    <source>
        <dbReference type="ARBA" id="ARBA00023136"/>
    </source>
</evidence>
<comment type="function">
    <text evidence="1">Multidrug efflux pump.</text>
</comment>
<keyword evidence="10" id="KW-0406">Ion transport</keyword>
<accession>A0A927YKC1</accession>
<keyword evidence="8 13" id="KW-0812">Transmembrane</keyword>
<reference evidence="14" key="1">
    <citation type="submission" date="2019-04" db="EMBL/GenBank/DDBJ databases">
        <title>Evolution of Biomass-Degrading Anaerobic Consortia Revealed by Metagenomics.</title>
        <authorList>
            <person name="Peng X."/>
        </authorList>
    </citation>
    <scope>NUCLEOTIDE SEQUENCE</scope>
    <source>
        <strain evidence="14">SIG311</strain>
    </source>
</reference>
<evidence type="ECO:0000256" key="5">
    <source>
        <dbReference type="ARBA" id="ARBA00022448"/>
    </source>
</evidence>
<evidence type="ECO:0000256" key="6">
    <source>
        <dbReference type="ARBA" id="ARBA00022449"/>
    </source>
</evidence>
<dbReference type="AlphaFoldDB" id="A0A927YKC1"/>
<keyword evidence="7" id="KW-1003">Cell membrane</keyword>
<feature type="transmembrane region" description="Helical" evidence="13">
    <location>
        <begin position="416"/>
        <end position="433"/>
    </location>
</feature>
<dbReference type="GO" id="GO:0005886">
    <property type="term" value="C:plasma membrane"/>
    <property type="evidence" value="ECO:0007669"/>
    <property type="project" value="UniProtKB-SubCell"/>
</dbReference>
<dbReference type="GO" id="GO:0042910">
    <property type="term" value="F:xenobiotic transmembrane transporter activity"/>
    <property type="evidence" value="ECO:0007669"/>
    <property type="project" value="InterPro"/>
</dbReference>
<sequence length="451" mass="49707">MISDMTKGDTYKVLFKFSLFIAAGNMLQQLYNLADFYILGRYAGVSAMAAVGAASNSVVLLINVAVGMNMGTNVVIATSFGKRSMQQVKNGIKTGMLMATVIGIAFTVLGIVFTRWILLVTNTPIELLEEANTYLQIYFYGLVFLFLFNIIIAISQALGDSKTSFCSLIISAIINIILDIYLVKYRNLGVKGAAIATVISEIICLLFGVVMLVKLLCQMDGTQVYKYDFKEQEKIINESIPAVLQRSVIAIGVTLMQSLINRYGINIMAGYTAATKLFSIVSLPVMDIGNAVTIFTAQNMGANKKSRVKEGILAAIVLDIFFSIFILILVFGFGRQIITFFISSRSNLEAIEFGIRYIRITCVFQIIQGILQVYNGVIRGASDVRGFMGSFTLNLFARVACGYALAYFLGLRYIPYAWPVGWAVGLATGYMRYAKLFQNARTPTVESKNNR</sequence>
<evidence type="ECO:0000256" key="2">
    <source>
        <dbReference type="ARBA" id="ARBA00004651"/>
    </source>
</evidence>
<dbReference type="NCBIfam" id="TIGR00797">
    <property type="entry name" value="matE"/>
    <property type="match status" value="1"/>
</dbReference>
<dbReference type="Pfam" id="PF01554">
    <property type="entry name" value="MatE"/>
    <property type="match status" value="2"/>
</dbReference>
<feature type="transmembrane region" description="Helical" evidence="13">
    <location>
        <begin position="165"/>
        <end position="183"/>
    </location>
</feature>
<keyword evidence="9 13" id="KW-1133">Transmembrane helix</keyword>